<evidence type="ECO:0000256" key="1">
    <source>
        <dbReference type="ARBA" id="ARBA00004651"/>
    </source>
</evidence>
<name>A0A7W6DPW8_9RHOB</name>
<keyword evidence="5 7" id="KW-0472">Membrane</keyword>
<keyword evidence="6" id="KW-0175">Coiled coil</keyword>
<dbReference type="PANTHER" id="PTHR32309:SF31">
    <property type="entry name" value="CAPSULAR EXOPOLYSACCHARIDE FAMILY"/>
    <property type="match status" value="1"/>
</dbReference>
<protein>
    <submittedName>
        <fullName evidence="9">Uncharacterized protein involved in exopolysaccharide biosynthesis</fullName>
    </submittedName>
</protein>
<dbReference type="InterPro" id="IPR050445">
    <property type="entry name" value="Bact_polysacc_biosynth/exp"/>
</dbReference>
<dbReference type="PANTHER" id="PTHR32309">
    <property type="entry name" value="TYROSINE-PROTEIN KINASE"/>
    <property type="match status" value="1"/>
</dbReference>
<feature type="domain" description="Polysaccharide chain length determinant N-terminal" evidence="8">
    <location>
        <begin position="7"/>
        <end position="92"/>
    </location>
</feature>
<evidence type="ECO:0000256" key="3">
    <source>
        <dbReference type="ARBA" id="ARBA00022692"/>
    </source>
</evidence>
<feature type="transmembrane region" description="Helical" evidence="7">
    <location>
        <begin position="18"/>
        <end position="37"/>
    </location>
</feature>
<proteinExistence type="predicted"/>
<keyword evidence="3 7" id="KW-0812">Transmembrane</keyword>
<dbReference type="AlphaFoldDB" id="A0A7W6DPW8"/>
<evidence type="ECO:0000313" key="9">
    <source>
        <dbReference type="EMBL" id="MBB3983833.1"/>
    </source>
</evidence>
<evidence type="ECO:0000313" key="10">
    <source>
        <dbReference type="Proteomes" id="UP000541426"/>
    </source>
</evidence>
<evidence type="ECO:0000259" key="8">
    <source>
        <dbReference type="Pfam" id="PF02706"/>
    </source>
</evidence>
<sequence>MNQFQSVDEIFAALKRRGLLIAGIFFAGILLSLNFALTQTKVYEATAVVQIEDASVASAATSVQTAGGTSRRLKLIEQRLMSRDNLVRVMDKHDLFTHDPMMSASERVYMMRQSARINEITNPSTTFSAAPAVPSGLMITVQLADAEKAADVANDLMGSMIEQSRTRAVNQARETLSFYQNEEARVEAEIVVLEDQIAAYKEANAAQLPAGIMALRSQLTTLKDTQLDLEQEIISMQSDTTRRRAEEIERQVTLLEDQKALVASRADAIEAQIVSAPEVERELSRMEREMDRLEEQYRVITRAKAEAEMGQALEDTQNAGRFEVLETALVPENPMSSSAKKITAVGGVASLLLALAVALVLEMLNPAIRTQQQMERMLGIQPVAVIPVVATGRDRTAGGLKAAAKGLGLLALLAGLAGWLVKTSGLGALFSPRAAVRH</sequence>
<dbReference type="InterPro" id="IPR003856">
    <property type="entry name" value="LPS_length_determ_N"/>
</dbReference>
<feature type="coiled-coil region" evidence="6">
    <location>
        <begin position="169"/>
        <end position="310"/>
    </location>
</feature>
<feature type="transmembrane region" description="Helical" evidence="7">
    <location>
        <begin position="402"/>
        <end position="421"/>
    </location>
</feature>
<dbReference type="EMBL" id="JACIEJ010000001">
    <property type="protein sequence ID" value="MBB3983833.1"/>
    <property type="molecule type" value="Genomic_DNA"/>
</dbReference>
<dbReference type="Pfam" id="PF02706">
    <property type="entry name" value="Wzz"/>
    <property type="match status" value="1"/>
</dbReference>
<evidence type="ECO:0000256" key="5">
    <source>
        <dbReference type="ARBA" id="ARBA00023136"/>
    </source>
</evidence>
<evidence type="ECO:0000256" key="6">
    <source>
        <dbReference type="SAM" id="Coils"/>
    </source>
</evidence>
<comment type="caution">
    <text evidence="9">The sequence shown here is derived from an EMBL/GenBank/DDBJ whole genome shotgun (WGS) entry which is preliminary data.</text>
</comment>
<keyword evidence="2" id="KW-1003">Cell membrane</keyword>
<dbReference type="GO" id="GO:0005886">
    <property type="term" value="C:plasma membrane"/>
    <property type="evidence" value="ECO:0007669"/>
    <property type="project" value="UniProtKB-SubCell"/>
</dbReference>
<reference evidence="9 10" key="1">
    <citation type="submission" date="2020-08" db="EMBL/GenBank/DDBJ databases">
        <title>Genomic Encyclopedia of Type Strains, Phase IV (KMG-IV): sequencing the most valuable type-strain genomes for metagenomic binning, comparative biology and taxonomic classification.</title>
        <authorList>
            <person name="Goeker M."/>
        </authorList>
    </citation>
    <scope>NUCLEOTIDE SEQUENCE [LARGE SCALE GENOMIC DNA]</scope>
    <source>
        <strain evidence="9 10">DSM 102235</strain>
    </source>
</reference>
<accession>A0A7W6DPW8</accession>
<keyword evidence="10" id="KW-1185">Reference proteome</keyword>
<feature type="transmembrane region" description="Helical" evidence="7">
    <location>
        <begin position="342"/>
        <end position="364"/>
    </location>
</feature>
<dbReference type="RefSeq" id="WP_183962479.1">
    <property type="nucleotide sequence ID" value="NZ_BAABBZ010000012.1"/>
</dbReference>
<evidence type="ECO:0000256" key="4">
    <source>
        <dbReference type="ARBA" id="ARBA00022989"/>
    </source>
</evidence>
<organism evidence="9 10">
    <name type="scientific">Sagittula marina</name>
    <dbReference type="NCBI Taxonomy" id="943940"/>
    <lineage>
        <taxon>Bacteria</taxon>
        <taxon>Pseudomonadati</taxon>
        <taxon>Pseudomonadota</taxon>
        <taxon>Alphaproteobacteria</taxon>
        <taxon>Rhodobacterales</taxon>
        <taxon>Roseobacteraceae</taxon>
        <taxon>Sagittula</taxon>
    </lineage>
</organism>
<evidence type="ECO:0000256" key="2">
    <source>
        <dbReference type="ARBA" id="ARBA00022475"/>
    </source>
</evidence>
<dbReference type="Proteomes" id="UP000541426">
    <property type="component" value="Unassembled WGS sequence"/>
</dbReference>
<evidence type="ECO:0000256" key="7">
    <source>
        <dbReference type="SAM" id="Phobius"/>
    </source>
</evidence>
<comment type="subcellular location">
    <subcellularLocation>
        <location evidence="1">Cell membrane</location>
        <topology evidence="1">Multi-pass membrane protein</topology>
    </subcellularLocation>
</comment>
<gene>
    <name evidence="9" type="ORF">GGQ68_000144</name>
</gene>
<keyword evidence="4 7" id="KW-1133">Transmembrane helix</keyword>